<feature type="compositionally biased region" description="Low complexity" evidence="1">
    <location>
        <begin position="85"/>
        <end position="95"/>
    </location>
</feature>
<name>A0A8H3UKR6_VENIN</name>
<evidence type="ECO:0000313" key="3">
    <source>
        <dbReference type="Proteomes" id="UP000490939"/>
    </source>
</evidence>
<gene>
    <name evidence="2" type="ORF">EG327_009942</name>
</gene>
<dbReference type="InterPro" id="IPR007817">
    <property type="entry name" value="Isocyanide_synthase_DIT1"/>
</dbReference>
<feature type="region of interest" description="Disordered" evidence="1">
    <location>
        <begin position="73"/>
        <end position="111"/>
    </location>
</feature>
<reference evidence="2 3" key="1">
    <citation type="submission" date="2019-07" db="EMBL/GenBank/DDBJ databases">
        <title>Venturia inaequalis Genome Resource.</title>
        <authorList>
            <person name="Lichtner F.J."/>
        </authorList>
    </citation>
    <scope>NUCLEOTIDE SEQUENCE [LARGE SCALE GENOMIC DNA]</scope>
    <source>
        <strain evidence="2 3">DMI_063113</strain>
    </source>
</reference>
<dbReference type="AlphaFoldDB" id="A0A8H3UKR6"/>
<dbReference type="PANTHER" id="PTHR37285:SF5">
    <property type="entry name" value="SPORE WALL MATURATION PROTEIN DIT1"/>
    <property type="match status" value="1"/>
</dbReference>
<sequence>MTSVIPTHIPLPWAKFLHSALESDTESLQTELLSMTKTRSAPHSAGPNTRAVFYSDRNEIPVLSQTTAVEDTRIEGVEVEDDSESTSSSSVSTVSKHSIDTEQTTEDDEPSFSIASKLQGTKTSVDIAGKIIDVLERYGQHIRTESESSNDVAWTGRAKFLPIVLKQVQNGQTIDMILPSFPWKSINRVDKVIGHLPDLGEELALARLHAICTDIQEVYEPGAMISIITDGLLFDDIVGISDQDTWEYSEELLKMAANHGYKGIKLLRAMDILGLTAGKPMTRELYMELAPVTRKAILEQYGRTEEEIRKLIIDDFDSNMTYRGFIRFLESDLRYSPVAKDAKSGHKYRKIAKAVAGRMMIRAEVSAWITSIDPNVDKEIVFHQAAPSRM</sequence>
<organism evidence="2 3">
    <name type="scientific">Venturia inaequalis</name>
    <name type="common">Apple scab fungus</name>
    <dbReference type="NCBI Taxonomy" id="5025"/>
    <lineage>
        <taxon>Eukaryota</taxon>
        <taxon>Fungi</taxon>
        <taxon>Dikarya</taxon>
        <taxon>Ascomycota</taxon>
        <taxon>Pezizomycotina</taxon>
        <taxon>Dothideomycetes</taxon>
        <taxon>Pleosporomycetidae</taxon>
        <taxon>Venturiales</taxon>
        <taxon>Venturiaceae</taxon>
        <taxon>Venturia</taxon>
    </lineage>
</organism>
<keyword evidence="3" id="KW-1185">Reference proteome</keyword>
<accession>A0A8H3UKR6</accession>
<dbReference type="EMBL" id="WNWR01000686">
    <property type="protein sequence ID" value="KAE9971227.1"/>
    <property type="molecule type" value="Genomic_DNA"/>
</dbReference>
<proteinExistence type="predicted"/>
<protein>
    <submittedName>
        <fullName evidence="2">Uncharacterized protein</fullName>
    </submittedName>
</protein>
<dbReference type="Proteomes" id="UP000490939">
    <property type="component" value="Unassembled WGS sequence"/>
</dbReference>
<evidence type="ECO:0000256" key="1">
    <source>
        <dbReference type="SAM" id="MobiDB-lite"/>
    </source>
</evidence>
<dbReference type="PANTHER" id="PTHR37285">
    <property type="entry name" value="SPORE WALL MATURATION PROTEIN DIT1"/>
    <property type="match status" value="1"/>
</dbReference>
<evidence type="ECO:0000313" key="2">
    <source>
        <dbReference type="EMBL" id="KAE9971227.1"/>
    </source>
</evidence>
<dbReference type="Pfam" id="PF05141">
    <property type="entry name" value="DIT1_PvcA"/>
    <property type="match status" value="1"/>
</dbReference>
<comment type="caution">
    <text evidence="2">The sequence shown here is derived from an EMBL/GenBank/DDBJ whole genome shotgun (WGS) entry which is preliminary data.</text>
</comment>